<dbReference type="RefSeq" id="WP_179514662.1">
    <property type="nucleotide sequence ID" value="NZ_JANFAV010000013.1"/>
</dbReference>
<feature type="chain" id="PRO_5041254923" evidence="1">
    <location>
        <begin position="22"/>
        <end position="141"/>
    </location>
</feature>
<protein>
    <submittedName>
        <fullName evidence="2">Outer membrane protein assembly factor BamE</fullName>
    </submittedName>
</protein>
<proteinExistence type="predicted"/>
<keyword evidence="1" id="KW-0732">Signal</keyword>
<evidence type="ECO:0000313" key="3">
    <source>
        <dbReference type="Proteomes" id="UP001165565"/>
    </source>
</evidence>
<sequence length="141" mass="15535">MMPKLLVAPLAAGLALSPAVAAEQAPAAATFVGRVDPAIFHKTPLEERKIGATVDPAAVRLITPGVDKFTIYRLIGPPHFMEGITRRWNYVLFFPVAPGSVERVRCRVEIRFIRERGHYDVTVSDVIWQDQACADRVAAAR</sequence>
<keyword evidence="3" id="KW-1185">Reference proteome</keyword>
<gene>
    <name evidence="2" type="ORF">NEE01_16610</name>
</gene>
<evidence type="ECO:0000256" key="1">
    <source>
        <dbReference type="SAM" id="SignalP"/>
    </source>
</evidence>
<comment type="caution">
    <text evidence="2">The sequence shown here is derived from an EMBL/GenBank/DDBJ whole genome shotgun (WGS) entry which is preliminary data.</text>
</comment>
<reference evidence="2" key="1">
    <citation type="submission" date="2022-06" db="EMBL/GenBank/DDBJ databases">
        <title>Sphingomonas sp. nov. isolated from rhizosphere soil of tomato.</title>
        <authorList>
            <person name="Dong H."/>
            <person name="Gao R."/>
        </authorList>
    </citation>
    <scope>NUCLEOTIDE SEQUENCE</scope>
    <source>
        <strain evidence="2">MMSM24</strain>
    </source>
</reference>
<organism evidence="2 3">
    <name type="scientific">Sphingomonas lycopersici</name>
    <dbReference type="NCBI Taxonomy" id="2951807"/>
    <lineage>
        <taxon>Bacteria</taxon>
        <taxon>Pseudomonadati</taxon>
        <taxon>Pseudomonadota</taxon>
        <taxon>Alphaproteobacteria</taxon>
        <taxon>Sphingomonadales</taxon>
        <taxon>Sphingomonadaceae</taxon>
        <taxon>Sphingomonas</taxon>
    </lineage>
</organism>
<accession>A0AA42CRR3</accession>
<feature type="signal peptide" evidence="1">
    <location>
        <begin position="1"/>
        <end position="21"/>
    </location>
</feature>
<evidence type="ECO:0000313" key="2">
    <source>
        <dbReference type="EMBL" id="MCW6536402.1"/>
    </source>
</evidence>
<dbReference type="Proteomes" id="UP001165565">
    <property type="component" value="Unassembled WGS sequence"/>
</dbReference>
<dbReference type="AlphaFoldDB" id="A0AA42CRR3"/>
<dbReference type="EMBL" id="JANFAV010000013">
    <property type="protein sequence ID" value="MCW6536402.1"/>
    <property type="molecule type" value="Genomic_DNA"/>
</dbReference>
<name>A0AA42CRR3_9SPHN</name>